<sequence length="59" mass="6765">MWQKNKYNSTLMEILPFIQDDALEFGKTTVIPSERRDLLNGAGKRVQQHFNGDPSFHSG</sequence>
<organism evidence="1 2">
    <name type="scientific">Legionella bononiensis</name>
    <dbReference type="NCBI Taxonomy" id="2793102"/>
    <lineage>
        <taxon>Bacteria</taxon>
        <taxon>Pseudomonadati</taxon>
        <taxon>Pseudomonadota</taxon>
        <taxon>Gammaproteobacteria</taxon>
        <taxon>Legionellales</taxon>
        <taxon>Legionellaceae</taxon>
        <taxon>Legionella</taxon>
    </lineage>
</organism>
<comment type="caution">
    <text evidence="1">The sequence shown here is derived from an EMBL/GenBank/DDBJ whole genome shotgun (WGS) entry which is preliminary data.</text>
</comment>
<protein>
    <submittedName>
        <fullName evidence="1">Uncharacterized protein</fullName>
    </submittedName>
</protein>
<dbReference type="Proteomes" id="UP000809910">
    <property type="component" value="Unassembled WGS sequence"/>
</dbReference>
<accession>A0ABS1WF39</accession>
<dbReference type="EMBL" id="JADWVN010000028">
    <property type="protein sequence ID" value="MBL7527969.1"/>
    <property type="molecule type" value="Genomic_DNA"/>
</dbReference>
<evidence type="ECO:0000313" key="2">
    <source>
        <dbReference type="Proteomes" id="UP000809910"/>
    </source>
</evidence>
<gene>
    <name evidence="1" type="ORF">I5282_15520</name>
</gene>
<dbReference type="RefSeq" id="WP_203108599.1">
    <property type="nucleotide sequence ID" value="NZ_JADOBG010000007.1"/>
</dbReference>
<reference evidence="1 2" key="1">
    <citation type="submission" date="2020-12" db="EMBL/GenBank/DDBJ databases">
        <title>WGS of Legionella: environmental sample.</title>
        <authorList>
            <person name="Cristino S."/>
            <person name="Girolamini L."/>
            <person name="Salaris S."/>
            <person name="Pascale M.R."/>
            <person name="Mazzotta M."/>
            <person name="Orsini M."/>
            <person name="Grottola A."/>
        </authorList>
    </citation>
    <scope>NUCLEOTIDE SEQUENCE [LARGE SCALE GENOMIC DNA]</scope>
    <source>
        <strain evidence="1 2">30cs62</strain>
    </source>
</reference>
<keyword evidence="2" id="KW-1185">Reference proteome</keyword>
<name>A0ABS1WF39_9GAMM</name>
<proteinExistence type="predicted"/>
<evidence type="ECO:0000313" key="1">
    <source>
        <dbReference type="EMBL" id="MBL7527969.1"/>
    </source>
</evidence>